<dbReference type="Gene3D" id="3.20.20.30">
    <property type="entry name" value="Luciferase-like domain"/>
    <property type="match status" value="1"/>
</dbReference>
<dbReference type="SUPFAM" id="SSF51679">
    <property type="entry name" value="Bacterial luciferase-like"/>
    <property type="match status" value="1"/>
</dbReference>
<proteinExistence type="predicted"/>
<dbReference type="PANTHER" id="PTHR43244">
    <property type="match status" value="1"/>
</dbReference>
<sequence length="337" mass="35218">MTEIQLSCAFATAADSPEHIQVAEELGYRRAWLYDVPQQGPDVWLALALAAQRTTRIGLGPGVLVPSLRHPMVNATQTLSLQAMAPGRVAVAFGTGFSGRAAMGAKPLPWAFMGRYITAYQGLLRGETVEWEEARMRLLPPEPDAAGLPPVPPILVAALGPKGAACARAVGADGIFAVGAPPAAAAEHRWVALLVGGTVLDPDEDPTGPRVQEAAGPTWAITYHFPYTLGGPVALNDVPGGRAWVDVVERTPAPDRHHAVHQGHLVRLTDADRAAWDAGGAALLTGTTLTGSPAHVGAAVAGLAERGVTEIVFQPSGPDVRRELTAFRDAVRATVPA</sequence>
<dbReference type="EMBL" id="BAABGT010000016">
    <property type="protein sequence ID" value="GAA4539262.1"/>
    <property type="molecule type" value="Genomic_DNA"/>
</dbReference>
<evidence type="ECO:0000259" key="1">
    <source>
        <dbReference type="Pfam" id="PF00296"/>
    </source>
</evidence>
<dbReference type="InterPro" id="IPR036661">
    <property type="entry name" value="Luciferase-like_sf"/>
</dbReference>
<protein>
    <submittedName>
        <fullName evidence="2">LLM class flavin-dependent oxidoreductase</fullName>
    </submittedName>
</protein>
<keyword evidence="3" id="KW-1185">Reference proteome</keyword>
<dbReference type="InterPro" id="IPR011251">
    <property type="entry name" value="Luciferase-like_dom"/>
</dbReference>
<name>A0ABP8RIB2_9PSEU</name>
<accession>A0ABP8RIB2</accession>
<dbReference type="PANTHER" id="PTHR43244:SF2">
    <property type="entry name" value="CONSERVED HYPOTHETICAL ALANINE AND PROLINE-RICH PROTEIN"/>
    <property type="match status" value="1"/>
</dbReference>
<evidence type="ECO:0000313" key="2">
    <source>
        <dbReference type="EMBL" id="GAA4539262.1"/>
    </source>
</evidence>
<organism evidence="2 3">
    <name type="scientific">Pseudonocardia xishanensis</name>
    <dbReference type="NCBI Taxonomy" id="630995"/>
    <lineage>
        <taxon>Bacteria</taxon>
        <taxon>Bacillati</taxon>
        <taxon>Actinomycetota</taxon>
        <taxon>Actinomycetes</taxon>
        <taxon>Pseudonocardiales</taxon>
        <taxon>Pseudonocardiaceae</taxon>
        <taxon>Pseudonocardia</taxon>
    </lineage>
</organism>
<comment type="caution">
    <text evidence="2">The sequence shown here is derived from an EMBL/GenBank/DDBJ whole genome shotgun (WGS) entry which is preliminary data.</text>
</comment>
<reference evidence="3" key="1">
    <citation type="journal article" date="2019" name="Int. J. Syst. Evol. Microbiol.">
        <title>The Global Catalogue of Microorganisms (GCM) 10K type strain sequencing project: providing services to taxonomists for standard genome sequencing and annotation.</title>
        <authorList>
            <consortium name="The Broad Institute Genomics Platform"/>
            <consortium name="The Broad Institute Genome Sequencing Center for Infectious Disease"/>
            <person name="Wu L."/>
            <person name="Ma J."/>
        </authorList>
    </citation>
    <scope>NUCLEOTIDE SEQUENCE [LARGE SCALE GENOMIC DNA]</scope>
    <source>
        <strain evidence="3">JCM 17906</strain>
    </source>
</reference>
<dbReference type="Proteomes" id="UP001501598">
    <property type="component" value="Unassembled WGS sequence"/>
</dbReference>
<gene>
    <name evidence="2" type="ORF">GCM10023175_10270</name>
</gene>
<evidence type="ECO:0000313" key="3">
    <source>
        <dbReference type="Proteomes" id="UP001501598"/>
    </source>
</evidence>
<feature type="domain" description="Luciferase-like" evidence="1">
    <location>
        <begin position="14"/>
        <end position="187"/>
    </location>
</feature>
<dbReference type="Pfam" id="PF00296">
    <property type="entry name" value="Bac_luciferase"/>
    <property type="match status" value="1"/>
</dbReference>
<dbReference type="RefSeq" id="WP_345413217.1">
    <property type="nucleotide sequence ID" value="NZ_BAABGT010000016.1"/>
</dbReference>
<dbReference type="InterPro" id="IPR050564">
    <property type="entry name" value="F420-G6PD/mer"/>
</dbReference>